<organism evidence="4 5">
    <name type="scientific">Fodinibius salsisoli</name>
    <dbReference type="NCBI Taxonomy" id="2820877"/>
    <lineage>
        <taxon>Bacteria</taxon>
        <taxon>Pseudomonadati</taxon>
        <taxon>Balneolota</taxon>
        <taxon>Balneolia</taxon>
        <taxon>Balneolales</taxon>
        <taxon>Balneolaceae</taxon>
        <taxon>Fodinibius</taxon>
    </lineage>
</organism>
<evidence type="ECO:0000256" key="2">
    <source>
        <dbReference type="ARBA" id="ARBA00023445"/>
    </source>
</evidence>
<comment type="caution">
    <text evidence="4">The sequence shown here is derived from an EMBL/GenBank/DDBJ whole genome shotgun (WGS) entry which is preliminary data.</text>
</comment>
<dbReference type="PANTHER" id="PTHR10366:SF564">
    <property type="entry name" value="STEROL-4-ALPHA-CARBOXYLATE 3-DEHYDROGENASE, DECARBOXYLATING"/>
    <property type="match status" value="1"/>
</dbReference>
<dbReference type="CDD" id="cd05227">
    <property type="entry name" value="AR_SDR_e"/>
    <property type="match status" value="1"/>
</dbReference>
<keyword evidence="5" id="KW-1185">Reference proteome</keyword>
<dbReference type="EMBL" id="JAGGJA010000001">
    <property type="protein sequence ID" value="MCW9705557.1"/>
    <property type="molecule type" value="Genomic_DNA"/>
</dbReference>
<reference evidence="4 5" key="1">
    <citation type="submission" date="2021-03" db="EMBL/GenBank/DDBJ databases">
        <title>Aliifodinibius sp. nov., a new bacterium isolated from saline soil.</title>
        <authorList>
            <person name="Galisteo C."/>
            <person name="De La Haba R."/>
            <person name="Sanchez-Porro C."/>
            <person name="Ventosa A."/>
        </authorList>
    </citation>
    <scope>NUCLEOTIDE SEQUENCE [LARGE SCALE GENOMIC DNA]</scope>
    <source>
        <strain evidence="4 5">1BSP15-2V2</strain>
    </source>
</reference>
<evidence type="ECO:0000313" key="5">
    <source>
        <dbReference type="Proteomes" id="UP001207918"/>
    </source>
</evidence>
<dbReference type="Pfam" id="PF01370">
    <property type="entry name" value="Epimerase"/>
    <property type="match status" value="1"/>
</dbReference>
<dbReference type="Gene3D" id="3.40.50.720">
    <property type="entry name" value="NAD(P)-binding Rossmann-like Domain"/>
    <property type="match status" value="1"/>
</dbReference>
<dbReference type="SUPFAM" id="SSF51735">
    <property type="entry name" value="NAD(P)-binding Rossmann-fold domains"/>
    <property type="match status" value="1"/>
</dbReference>
<dbReference type="PANTHER" id="PTHR10366">
    <property type="entry name" value="NAD DEPENDENT EPIMERASE/DEHYDRATASE"/>
    <property type="match status" value="1"/>
</dbReference>
<gene>
    <name evidence="4" type="ORF">J6I44_01760</name>
</gene>
<comment type="similarity">
    <text evidence="2">Belongs to the NAD(P)-dependent epimerase/dehydratase family. Dihydroflavonol-4-reductase subfamily.</text>
</comment>
<feature type="domain" description="NAD-dependent epimerase/dehydratase" evidence="3">
    <location>
        <begin position="8"/>
        <end position="248"/>
    </location>
</feature>
<protein>
    <submittedName>
        <fullName evidence="4">Aldehyde reductase</fullName>
    </submittedName>
</protein>
<evidence type="ECO:0000256" key="1">
    <source>
        <dbReference type="ARBA" id="ARBA00023002"/>
    </source>
</evidence>
<dbReference type="InterPro" id="IPR036291">
    <property type="entry name" value="NAD(P)-bd_dom_sf"/>
</dbReference>
<dbReference type="InterPro" id="IPR050425">
    <property type="entry name" value="NAD(P)_dehydrat-like"/>
</dbReference>
<dbReference type="InterPro" id="IPR001509">
    <property type="entry name" value="Epimerase_deHydtase"/>
</dbReference>
<keyword evidence="1" id="KW-0560">Oxidoreductase</keyword>
<evidence type="ECO:0000313" key="4">
    <source>
        <dbReference type="EMBL" id="MCW9705557.1"/>
    </source>
</evidence>
<accession>A0ABT3PI15</accession>
<name>A0ABT3PI15_9BACT</name>
<proteinExistence type="inferred from homology"/>
<evidence type="ECO:0000259" key="3">
    <source>
        <dbReference type="Pfam" id="PF01370"/>
    </source>
</evidence>
<dbReference type="Proteomes" id="UP001207918">
    <property type="component" value="Unassembled WGS sequence"/>
</dbReference>
<dbReference type="RefSeq" id="WP_265764221.1">
    <property type="nucleotide sequence ID" value="NZ_JAGGJA010000001.1"/>
</dbReference>
<sequence>MEGKPNKVLLTGVTGFLGSHTTIQLLEKGYEVTGTLRSMDRAKSIKKIIGRHTSHMDRLHFAKADLTDDQVWDTLMPGMDFVQHIASPFPRELPDHEDDLIIPAKNGALNVLKAAADHNVKRVVLTSSIGSIVYGRTNGNRGGMYSESDWTNIQNTEDTTPYFRSKTIAEKAAWQFMEQDRSEMELATVCPGAILGPVLEKDFGTSANIIIKVMDGSMPALPNLGFDIVDVRSVSDLQIRAMEHPEAANERFIGSAGFLKLKEIADMLRQEYPDKKIPKRTLPNFLVQLFSYFDASLQPVLIDLGVERKVDHSKAKNLLGWEPLPNRKAVLSCAKSINKLELA</sequence>